<gene>
    <name evidence="2" type="ORF">RHIMIDRAFT_89377</name>
</gene>
<sequence length="86" mass="9933">MCFVNRKAFPLPILFIKHLFDVNFSLFSKTGTFVLSITIVYIDIIPKKKDSRNQSHRILSACSDVDNIRIYPLSIFFLPLIRQIGS</sequence>
<protein>
    <submittedName>
        <fullName evidence="2">Uncharacterized protein</fullName>
    </submittedName>
</protein>
<evidence type="ECO:0000256" key="1">
    <source>
        <dbReference type="SAM" id="Phobius"/>
    </source>
</evidence>
<accession>A0A2G4T3A1</accession>
<proteinExistence type="predicted"/>
<dbReference type="RefSeq" id="XP_023469193.1">
    <property type="nucleotide sequence ID" value="XM_023615838.1"/>
</dbReference>
<organism evidence="2 3">
    <name type="scientific">Rhizopus microsporus ATCC 52813</name>
    <dbReference type="NCBI Taxonomy" id="1340429"/>
    <lineage>
        <taxon>Eukaryota</taxon>
        <taxon>Fungi</taxon>
        <taxon>Fungi incertae sedis</taxon>
        <taxon>Mucoromycota</taxon>
        <taxon>Mucoromycotina</taxon>
        <taxon>Mucoromycetes</taxon>
        <taxon>Mucorales</taxon>
        <taxon>Mucorineae</taxon>
        <taxon>Rhizopodaceae</taxon>
        <taxon>Rhizopus</taxon>
    </lineage>
</organism>
<keyword evidence="1" id="KW-0812">Transmembrane</keyword>
<name>A0A2G4T3A1_RHIZD</name>
<dbReference type="Proteomes" id="UP000242254">
    <property type="component" value="Unassembled WGS sequence"/>
</dbReference>
<evidence type="ECO:0000313" key="3">
    <source>
        <dbReference type="Proteomes" id="UP000242254"/>
    </source>
</evidence>
<feature type="transmembrane region" description="Helical" evidence="1">
    <location>
        <begin position="24"/>
        <end position="44"/>
    </location>
</feature>
<dbReference type="GeneID" id="35446826"/>
<dbReference type="EMBL" id="KZ303844">
    <property type="protein sequence ID" value="PHZ15485.1"/>
    <property type="molecule type" value="Genomic_DNA"/>
</dbReference>
<keyword evidence="3" id="KW-1185">Reference proteome</keyword>
<dbReference type="AlphaFoldDB" id="A0A2G4T3A1"/>
<reference evidence="2 3" key="1">
    <citation type="journal article" date="2016" name="Proc. Natl. Acad. Sci. U.S.A.">
        <title>Lipid metabolic changes in an early divergent fungus govern the establishment of a mutualistic symbiosis with endobacteria.</title>
        <authorList>
            <person name="Lastovetsky O.A."/>
            <person name="Gaspar M.L."/>
            <person name="Mondo S.J."/>
            <person name="LaButti K.M."/>
            <person name="Sandor L."/>
            <person name="Grigoriev I.V."/>
            <person name="Henry S.A."/>
            <person name="Pawlowska T.E."/>
        </authorList>
    </citation>
    <scope>NUCLEOTIDE SEQUENCE [LARGE SCALE GENOMIC DNA]</scope>
    <source>
        <strain evidence="2 3">ATCC 52813</strain>
    </source>
</reference>
<evidence type="ECO:0000313" key="2">
    <source>
        <dbReference type="EMBL" id="PHZ15485.1"/>
    </source>
</evidence>
<keyword evidence="1" id="KW-1133">Transmembrane helix</keyword>
<keyword evidence="1" id="KW-0472">Membrane</keyword>